<dbReference type="eggNOG" id="COG2135">
    <property type="taxonomic scope" value="Bacteria"/>
</dbReference>
<dbReference type="Proteomes" id="UP000024547">
    <property type="component" value="Unassembled WGS sequence"/>
</dbReference>
<reference evidence="9 10" key="1">
    <citation type="journal article" date="2014" name="Antonie Van Leeuwenhoek">
        <title>Hyphomonas beringensis sp. nov. and Hyphomonas chukchiensis sp. nov., isolated from surface seawater of the Bering Sea and Chukchi Sea.</title>
        <authorList>
            <person name="Li C."/>
            <person name="Lai Q."/>
            <person name="Li G."/>
            <person name="Dong C."/>
            <person name="Wang J."/>
            <person name="Liao Y."/>
            <person name="Shao Z."/>
        </authorList>
    </citation>
    <scope>NUCLEOTIDE SEQUENCE [LARGE SCALE GENOMIC DNA]</scope>
    <source>
        <strain evidence="9 10">22II1-22F38</strain>
    </source>
</reference>
<dbReference type="SUPFAM" id="SSF143081">
    <property type="entry name" value="BB1717-like"/>
    <property type="match status" value="1"/>
</dbReference>
<sequence>MRQALAIPYKTNFTVFMCNRYAQWGSVAEMRAFMRLLDRELVTTPATDNLIPQENIYPDQDAPIIRNHTSGECELALLRWGFPPIPNQRQPITNIRNLDSRWWRDVNRDWLMDPAYRCLVPFTAFAEPVRDSTWFTVTDTPVAFFAGIWRPWHGERLAEQPGKSRRSKEERNWELYAFLTTEANDLVRPIHEKAMPAILHDPKDCLEWLGGGDKSLRLQRPLPNAALEIRAAL</sequence>
<evidence type="ECO:0000256" key="8">
    <source>
        <dbReference type="RuleBase" id="RU364100"/>
    </source>
</evidence>
<dbReference type="Gene3D" id="3.90.1680.20">
    <property type="match status" value="2"/>
</dbReference>
<dbReference type="Pfam" id="PF02586">
    <property type="entry name" value="SRAP"/>
    <property type="match status" value="1"/>
</dbReference>
<dbReference type="AlphaFoldDB" id="A0A059EAK8"/>
<dbReference type="PANTHER" id="PTHR13604">
    <property type="entry name" value="DC12-RELATED"/>
    <property type="match status" value="1"/>
</dbReference>
<comment type="similarity">
    <text evidence="1 8">Belongs to the SOS response-associated peptidase family.</text>
</comment>
<name>A0A059EAK8_9PROT</name>
<dbReference type="GO" id="GO:0008233">
    <property type="term" value="F:peptidase activity"/>
    <property type="evidence" value="ECO:0007669"/>
    <property type="project" value="UniProtKB-KW"/>
</dbReference>
<keyword evidence="7" id="KW-0456">Lyase</keyword>
<proteinExistence type="inferred from homology"/>
<dbReference type="GO" id="GO:0006508">
    <property type="term" value="P:proteolysis"/>
    <property type="evidence" value="ECO:0007669"/>
    <property type="project" value="UniProtKB-KW"/>
</dbReference>
<dbReference type="PATRIC" id="fig|1280948.3.peg.777"/>
<dbReference type="InterPro" id="IPR036590">
    <property type="entry name" value="SRAP-like"/>
</dbReference>
<evidence type="ECO:0000313" key="10">
    <source>
        <dbReference type="Proteomes" id="UP000024547"/>
    </source>
</evidence>
<dbReference type="GO" id="GO:0016829">
    <property type="term" value="F:lyase activity"/>
    <property type="evidence" value="ECO:0007669"/>
    <property type="project" value="UniProtKB-KW"/>
</dbReference>
<organism evidence="9 10">
    <name type="scientific">Hyphomonas atlantica</name>
    <dbReference type="NCBI Taxonomy" id="1280948"/>
    <lineage>
        <taxon>Bacteria</taxon>
        <taxon>Pseudomonadati</taxon>
        <taxon>Pseudomonadota</taxon>
        <taxon>Alphaproteobacteria</taxon>
        <taxon>Hyphomonadales</taxon>
        <taxon>Hyphomonadaceae</taxon>
        <taxon>Hyphomonas</taxon>
    </lineage>
</organism>
<dbReference type="EMBL" id="AWFH01000002">
    <property type="protein sequence ID" value="KCZ64698.1"/>
    <property type="molecule type" value="Genomic_DNA"/>
</dbReference>
<evidence type="ECO:0000256" key="4">
    <source>
        <dbReference type="ARBA" id="ARBA00022801"/>
    </source>
</evidence>
<dbReference type="InterPro" id="IPR003738">
    <property type="entry name" value="SRAP"/>
</dbReference>
<comment type="caution">
    <text evidence="9">The sequence shown here is derived from an EMBL/GenBank/DDBJ whole genome shotgun (WGS) entry which is preliminary data.</text>
</comment>
<evidence type="ECO:0000256" key="7">
    <source>
        <dbReference type="ARBA" id="ARBA00023239"/>
    </source>
</evidence>
<keyword evidence="5" id="KW-0190">Covalent protein-DNA linkage</keyword>
<dbReference type="GO" id="GO:0003697">
    <property type="term" value="F:single-stranded DNA binding"/>
    <property type="evidence" value="ECO:0007669"/>
    <property type="project" value="InterPro"/>
</dbReference>
<evidence type="ECO:0000313" key="9">
    <source>
        <dbReference type="EMBL" id="KCZ64698.1"/>
    </source>
</evidence>
<keyword evidence="10" id="KW-1185">Reference proteome</keyword>
<evidence type="ECO:0000256" key="6">
    <source>
        <dbReference type="ARBA" id="ARBA00023125"/>
    </source>
</evidence>
<gene>
    <name evidence="9" type="ORF">HY36_12695</name>
</gene>
<protein>
    <recommendedName>
        <fullName evidence="8">Abasic site processing protein</fullName>
        <ecNumber evidence="8">3.4.-.-</ecNumber>
    </recommendedName>
</protein>
<evidence type="ECO:0000256" key="1">
    <source>
        <dbReference type="ARBA" id="ARBA00008136"/>
    </source>
</evidence>
<evidence type="ECO:0000256" key="5">
    <source>
        <dbReference type="ARBA" id="ARBA00023124"/>
    </source>
</evidence>
<evidence type="ECO:0000256" key="2">
    <source>
        <dbReference type="ARBA" id="ARBA00022670"/>
    </source>
</evidence>
<keyword evidence="2 8" id="KW-0645">Protease</keyword>
<dbReference type="EC" id="3.4.-.-" evidence="8"/>
<keyword evidence="6" id="KW-0238">DNA-binding</keyword>
<accession>A0A059EAK8</accession>
<dbReference type="STRING" id="1280948.HY36_12695"/>
<dbReference type="PANTHER" id="PTHR13604:SF0">
    <property type="entry name" value="ABASIC SITE PROCESSING PROTEIN HMCES"/>
    <property type="match status" value="1"/>
</dbReference>
<dbReference type="GO" id="GO:0106300">
    <property type="term" value="P:protein-DNA covalent cross-linking repair"/>
    <property type="evidence" value="ECO:0007669"/>
    <property type="project" value="InterPro"/>
</dbReference>
<keyword evidence="3" id="KW-0227">DNA damage</keyword>
<evidence type="ECO:0000256" key="3">
    <source>
        <dbReference type="ARBA" id="ARBA00022763"/>
    </source>
</evidence>
<keyword evidence="4 8" id="KW-0378">Hydrolase</keyword>